<dbReference type="InterPro" id="IPR012094">
    <property type="entry name" value="tRNA_Ile_lys_synt"/>
</dbReference>
<evidence type="ECO:0000256" key="3">
    <source>
        <dbReference type="ARBA" id="ARBA00022741"/>
    </source>
</evidence>
<dbReference type="NCBIfam" id="TIGR02432">
    <property type="entry name" value="lysidine_TilS_N"/>
    <property type="match status" value="1"/>
</dbReference>
<comment type="caution">
    <text evidence="8">The sequence shown here is derived from an EMBL/GenBank/DDBJ whole genome shotgun (WGS) entry which is preliminary data.</text>
</comment>
<dbReference type="HAMAP" id="MF_01161">
    <property type="entry name" value="tRNA_Ile_lys_synt"/>
    <property type="match status" value="1"/>
</dbReference>
<accession>A0ABX2P0R7</accession>
<evidence type="ECO:0000313" key="9">
    <source>
        <dbReference type="Proteomes" id="UP001516351"/>
    </source>
</evidence>
<proteinExistence type="inferred from homology"/>
<dbReference type="CDD" id="cd01992">
    <property type="entry name" value="TilS_N"/>
    <property type="match status" value="1"/>
</dbReference>
<dbReference type="Pfam" id="PF01171">
    <property type="entry name" value="ATP_bind_3"/>
    <property type="match status" value="1"/>
</dbReference>
<comment type="domain">
    <text evidence="6">The N-terminal region contains the highly conserved SGGXDS motif, predicted to be a P-loop motif involved in ATP binding.</text>
</comment>
<feature type="domain" description="tRNA(Ile)-lysidine/2-thiocytidine synthase N-terminal" evidence="7">
    <location>
        <begin position="32"/>
        <end position="204"/>
    </location>
</feature>
<sequence>MRKAHPVGESQFASLMSVFGPFLPDEARFPIGIAVSGGADSLCLAWLMRRWRRAVLALIVDHGLRDNSAAEAEETASRLQTLDIPSVILRLDSVIRTGSLQKNARIARYEALEAACLSRGILDLALGHHERDQVETFLLREAHGSSTHGLAAMAFARETPQLRYLRPLLEVAPERLRATLRQQGIQWVEDPSNRNPVFERVRIRLSLDQSGHRAARAQLALHAGRRNEAALVSAGALSKLQADPLGFVVMDSLPGDPALLGRLWQSVSGAVYPPSPQALAALIAAPRPVTLGGAQLCAAGRLGKTWLLVREPAAIAGRIAAQSGVTWDGRFTLRGEVPDPGTKIGALGAEARHFRDHTLPAKILSGLPALWIGTRLMAVPQLGAFAAPHWARLRFSFSPAMPLSDPSFWPEYRETVKT</sequence>
<protein>
    <recommendedName>
        <fullName evidence="6">tRNA(Ile)-lysidine synthase</fullName>
        <ecNumber evidence="6">6.3.4.19</ecNumber>
    </recommendedName>
    <alternativeName>
        <fullName evidence="6">tRNA(Ile)-2-lysyl-cytidine synthase</fullName>
    </alternativeName>
    <alternativeName>
        <fullName evidence="6">tRNA(Ile)-lysidine synthetase</fullName>
    </alternativeName>
</protein>
<dbReference type="PANTHER" id="PTHR43033">
    <property type="entry name" value="TRNA(ILE)-LYSIDINE SYNTHASE-RELATED"/>
    <property type="match status" value="1"/>
</dbReference>
<evidence type="ECO:0000259" key="7">
    <source>
        <dbReference type="Pfam" id="PF01171"/>
    </source>
</evidence>
<organism evidence="8 9">
    <name type="scientific">Asaia spathodeae</name>
    <dbReference type="NCBI Taxonomy" id="657016"/>
    <lineage>
        <taxon>Bacteria</taxon>
        <taxon>Pseudomonadati</taxon>
        <taxon>Pseudomonadota</taxon>
        <taxon>Alphaproteobacteria</taxon>
        <taxon>Acetobacterales</taxon>
        <taxon>Acetobacteraceae</taxon>
        <taxon>Asaia</taxon>
    </lineage>
</organism>
<keyword evidence="2 6" id="KW-0819">tRNA processing</keyword>
<comment type="function">
    <text evidence="6">Ligates lysine onto the cytidine present at position 34 of the AUA codon-specific tRNA(Ile) that contains the anticodon CAU, in an ATP-dependent manner. Cytidine is converted to lysidine, thus changing the amino acid specificity of the tRNA from methionine to isoleucine.</text>
</comment>
<dbReference type="EMBL" id="JABXXV010000001">
    <property type="protein sequence ID" value="NVN45501.1"/>
    <property type="molecule type" value="Genomic_DNA"/>
</dbReference>
<evidence type="ECO:0000256" key="1">
    <source>
        <dbReference type="ARBA" id="ARBA00022598"/>
    </source>
</evidence>
<dbReference type="InterPro" id="IPR011063">
    <property type="entry name" value="TilS/TtcA_N"/>
</dbReference>
<name>A0ABX2P0R7_9PROT</name>
<dbReference type="Proteomes" id="UP001516351">
    <property type="component" value="Unassembled WGS sequence"/>
</dbReference>
<dbReference type="InterPro" id="IPR014729">
    <property type="entry name" value="Rossmann-like_a/b/a_fold"/>
</dbReference>
<dbReference type="GO" id="GO:0032267">
    <property type="term" value="F:tRNA(Ile)-lysidine synthase activity"/>
    <property type="evidence" value="ECO:0007669"/>
    <property type="project" value="UniProtKB-EC"/>
</dbReference>
<evidence type="ECO:0000313" key="8">
    <source>
        <dbReference type="EMBL" id="NVN45501.1"/>
    </source>
</evidence>
<gene>
    <name evidence="6 8" type="primary">tilS</name>
    <name evidence="8" type="ORF">HW542_01610</name>
</gene>
<dbReference type="InterPro" id="IPR012795">
    <property type="entry name" value="tRNA_Ile_lys_synt_N"/>
</dbReference>
<comment type="catalytic activity">
    <reaction evidence="5 6">
        <text>cytidine(34) in tRNA(Ile2) + L-lysine + ATP = lysidine(34) in tRNA(Ile2) + AMP + diphosphate + H(+)</text>
        <dbReference type="Rhea" id="RHEA:43744"/>
        <dbReference type="Rhea" id="RHEA-COMP:10625"/>
        <dbReference type="Rhea" id="RHEA-COMP:10670"/>
        <dbReference type="ChEBI" id="CHEBI:15378"/>
        <dbReference type="ChEBI" id="CHEBI:30616"/>
        <dbReference type="ChEBI" id="CHEBI:32551"/>
        <dbReference type="ChEBI" id="CHEBI:33019"/>
        <dbReference type="ChEBI" id="CHEBI:82748"/>
        <dbReference type="ChEBI" id="CHEBI:83665"/>
        <dbReference type="ChEBI" id="CHEBI:456215"/>
        <dbReference type="EC" id="6.3.4.19"/>
    </reaction>
</comment>
<dbReference type="EC" id="6.3.4.19" evidence="6"/>
<feature type="binding site" evidence="6">
    <location>
        <begin position="36"/>
        <end position="41"/>
    </location>
    <ligand>
        <name>ATP</name>
        <dbReference type="ChEBI" id="CHEBI:30616"/>
    </ligand>
</feature>
<keyword evidence="3 6" id="KW-0547">Nucleotide-binding</keyword>
<keyword evidence="9" id="KW-1185">Reference proteome</keyword>
<comment type="subcellular location">
    <subcellularLocation>
        <location evidence="6">Cytoplasm</location>
    </subcellularLocation>
</comment>
<evidence type="ECO:0000256" key="6">
    <source>
        <dbReference type="HAMAP-Rule" id="MF_01161"/>
    </source>
</evidence>
<evidence type="ECO:0000256" key="2">
    <source>
        <dbReference type="ARBA" id="ARBA00022694"/>
    </source>
</evidence>
<dbReference type="SUPFAM" id="SSF52402">
    <property type="entry name" value="Adenine nucleotide alpha hydrolases-like"/>
    <property type="match status" value="1"/>
</dbReference>
<comment type="similarity">
    <text evidence="6">Belongs to the tRNA(Ile)-lysidine synthase family.</text>
</comment>
<keyword evidence="6" id="KW-0963">Cytoplasm</keyword>
<keyword evidence="4 6" id="KW-0067">ATP-binding</keyword>
<dbReference type="PANTHER" id="PTHR43033:SF1">
    <property type="entry name" value="TRNA(ILE)-LYSIDINE SYNTHASE-RELATED"/>
    <property type="match status" value="1"/>
</dbReference>
<reference evidence="8 9" key="1">
    <citation type="submission" date="2020-06" db="EMBL/GenBank/DDBJ databases">
        <title>Synonyms of Asaia species.</title>
        <authorList>
            <person name="Sombolestani A."/>
        </authorList>
    </citation>
    <scope>NUCLEOTIDE SEQUENCE [LARGE SCALE GENOMIC DNA]</scope>
    <source>
        <strain evidence="8 9">LMG 27047</strain>
    </source>
</reference>
<evidence type="ECO:0000256" key="5">
    <source>
        <dbReference type="ARBA" id="ARBA00048539"/>
    </source>
</evidence>
<dbReference type="Gene3D" id="3.40.50.620">
    <property type="entry name" value="HUPs"/>
    <property type="match status" value="1"/>
</dbReference>
<keyword evidence="1 6" id="KW-0436">Ligase</keyword>
<evidence type="ECO:0000256" key="4">
    <source>
        <dbReference type="ARBA" id="ARBA00022840"/>
    </source>
</evidence>